<dbReference type="Pfam" id="PF00221">
    <property type="entry name" value="Lyase_aromatic"/>
    <property type="match status" value="1"/>
</dbReference>
<dbReference type="GO" id="GO:0016829">
    <property type="term" value="F:lyase activity"/>
    <property type="evidence" value="ECO:0007669"/>
    <property type="project" value="UniProtKB-KW"/>
</dbReference>
<dbReference type="SUPFAM" id="SSF48557">
    <property type="entry name" value="L-aspartase-like"/>
    <property type="match status" value="1"/>
</dbReference>
<accession>A0ABQ5JSN1</accession>
<dbReference type="InterPro" id="IPR008948">
    <property type="entry name" value="L-Aspartase-like"/>
</dbReference>
<dbReference type="Gene3D" id="1.20.200.10">
    <property type="entry name" value="Fumarase/aspartase (Central domain)"/>
    <property type="match status" value="1"/>
</dbReference>
<evidence type="ECO:0000313" key="2">
    <source>
        <dbReference type="Proteomes" id="UP001057375"/>
    </source>
</evidence>
<name>A0ABQ5JSN1_9EUKA</name>
<keyword evidence="2" id="KW-1185">Reference proteome</keyword>
<dbReference type="InterPro" id="IPR001106">
    <property type="entry name" value="Aromatic_Lyase"/>
</dbReference>
<sequence length="169" mass="18692">LAIGIHELASISERRVDRMCNPPSNGGELPAFLVKEKGLCSGYMIAQYTAASLVSEDKVLCHPASVDSITVSANQEDHDSMGGFSARKAVRVVEHVEQVLAVELLCACQAMDLHGHEKPSSPAIEKVRKLIREHVPYYAKDRHMSKDMDTIHDLVKSGKIVECIKEWLE</sequence>
<keyword evidence="1" id="KW-0456">Lyase</keyword>
<dbReference type="PANTHER" id="PTHR10362">
    <property type="entry name" value="HISTIDINE AMMONIA-LYASE"/>
    <property type="match status" value="1"/>
</dbReference>
<proteinExistence type="predicted"/>
<organism evidence="1 2">
    <name type="scientific">Aduncisulcus paluster</name>
    <dbReference type="NCBI Taxonomy" id="2918883"/>
    <lineage>
        <taxon>Eukaryota</taxon>
        <taxon>Metamonada</taxon>
        <taxon>Carpediemonas-like organisms</taxon>
        <taxon>Aduncisulcus</taxon>
    </lineage>
</organism>
<reference evidence="1" key="1">
    <citation type="submission" date="2022-03" db="EMBL/GenBank/DDBJ databases">
        <title>Draft genome sequence of Aduncisulcus paluster, a free-living microaerophilic Fornicata.</title>
        <authorList>
            <person name="Yuyama I."/>
            <person name="Kume K."/>
            <person name="Tamura T."/>
            <person name="Inagaki Y."/>
            <person name="Hashimoto T."/>
        </authorList>
    </citation>
    <scope>NUCLEOTIDE SEQUENCE</scope>
    <source>
        <strain evidence="1">NY0171</strain>
    </source>
</reference>
<comment type="caution">
    <text evidence="1">The sequence shown here is derived from an EMBL/GenBank/DDBJ whole genome shotgun (WGS) entry which is preliminary data.</text>
</comment>
<dbReference type="EMBL" id="BQXS01011667">
    <property type="protein sequence ID" value="GKT15346.1"/>
    <property type="molecule type" value="Genomic_DNA"/>
</dbReference>
<dbReference type="Proteomes" id="UP001057375">
    <property type="component" value="Unassembled WGS sequence"/>
</dbReference>
<evidence type="ECO:0000313" key="1">
    <source>
        <dbReference type="EMBL" id="GKT15346.1"/>
    </source>
</evidence>
<gene>
    <name evidence="1" type="ORF">ADUPG1_010683</name>
</gene>
<feature type="non-terminal residue" evidence="1">
    <location>
        <position position="1"/>
    </location>
</feature>
<protein>
    <submittedName>
        <fullName evidence="1">Aromatic amino acid lyase like protein</fullName>
    </submittedName>
</protein>